<dbReference type="AlphaFoldDB" id="A0A1F4UG21"/>
<proteinExistence type="predicted"/>
<dbReference type="Proteomes" id="UP000177434">
    <property type="component" value="Unassembled WGS sequence"/>
</dbReference>
<accession>A0A1F4UG21</accession>
<protein>
    <submittedName>
        <fullName evidence="1">Uncharacterized protein</fullName>
    </submittedName>
</protein>
<organism evidence="1 2">
    <name type="scientific">candidate division WS6 bacterium RIFOXYB1_FULL_33_14</name>
    <dbReference type="NCBI Taxonomy" id="1817896"/>
    <lineage>
        <taxon>Bacteria</taxon>
        <taxon>Candidatus Dojkabacteria</taxon>
    </lineage>
</organism>
<comment type="caution">
    <text evidence="1">The sequence shown here is derived from an EMBL/GenBank/DDBJ whole genome shotgun (WGS) entry which is preliminary data.</text>
</comment>
<evidence type="ECO:0000313" key="2">
    <source>
        <dbReference type="Proteomes" id="UP000177434"/>
    </source>
</evidence>
<sequence length="145" mass="17213">MEDYENEQNTSPSAVMLTIYREYPQMLLDYPVDLKERDSYLKLDSMERVFTRVAQNSGLLVFKDPLIEEIEYIPNFFVYDPTIDKGKIVDLNISRIKANEKRYSKRFIKRELGQIKKIEGMGIPTLLIDRDMILEMYINEKVDIF</sequence>
<evidence type="ECO:0000313" key="1">
    <source>
        <dbReference type="EMBL" id="OGC43908.1"/>
    </source>
</evidence>
<dbReference type="EMBL" id="MEUN01000103">
    <property type="protein sequence ID" value="OGC43908.1"/>
    <property type="molecule type" value="Genomic_DNA"/>
</dbReference>
<gene>
    <name evidence="1" type="ORF">A2400_02445</name>
</gene>
<reference evidence="1 2" key="1">
    <citation type="journal article" date="2016" name="Nat. Commun.">
        <title>Thousands of microbial genomes shed light on interconnected biogeochemical processes in an aquifer system.</title>
        <authorList>
            <person name="Anantharaman K."/>
            <person name="Brown C.T."/>
            <person name="Hug L.A."/>
            <person name="Sharon I."/>
            <person name="Castelle C.J."/>
            <person name="Probst A.J."/>
            <person name="Thomas B.C."/>
            <person name="Singh A."/>
            <person name="Wilkins M.J."/>
            <person name="Karaoz U."/>
            <person name="Brodie E.L."/>
            <person name="Williams K.H."/>
            <person name="Hubbard S.S."/>
            <person name="Banfield J.F."/>
        </authorList>
    </citation>
    <scope>NUCLEOTIDE SEQUENCE [LARGE SCALE GENOMIC DNA]</scope>
</reference>
<name>A0A1F4UG21_9BACT</name>